<keyword evidence="3" id="KW-1185">Reference proteome</keyword>
<dbReference type="Proteomes" id="UP001321047">
    <property type="component" value="Unassembled WGS sequence"/>
</dbReference>
<feature type="compositionally biased region" description="Acidic residues" evidence="1">
    <location>
        <begin position="627"/>
        <end position="666"/>
    </location>
</feature>
<accession>A0AAP3E514</accession>
<comment type="caution">
    <text evidence="2">The sequence shown here is derived from an EMBL/GenBank/DDBJ whole genome shotgun (WGS) entry which is preliminary data.</text>
</comment>
<organism evidence="2 3">
    <name type="scientific">Natronosalvus hydrolyticus</name>
    <dbReference type="NCBI Taxonomy" id="2979988"/>
    <lineage>
        <taxon>Archaea</taxon>
        <taxon>Methanobacteriati</taxon>
        <taxon>Methanobacteriota</taxon>
        <taxon>Stenosarchaea group</taxon>
        <taxon>Halobacteria</taxon>
        <taxon>Halobacteriales</taxon>
        <taxon>Natrialbaceae</taxon>
        <taxon>Natronosalvus</taxon>
    </lineage>
</organism>
<feature type="compositionally biased region" description="Acidic residues" evidence="1">
    <location>
        <begin position="899"/>
        <end position="934"/>
    </location>
</feature>
<evidence type="ECO:0000313" key="3">
    <source>
        <dbReference type="Proteomes" id="UP001321047"/>
    </source>
</evidence>
<dbReference type="InterPro" id="IPR010916">
    <property type="entry name" value="TonB_box_CS"/>
</dbReference>
<evidence type="ECO:0008006" key="4">
    <source>
        <dbReference type="Google" id="ProtNLM"/>
    </source>
</evidence>
<protein>
    <recommendedName>
        <fullName evidence="4">CARDB domain-containing protein</fullName>
    </recommendedName>
</protein>
<reference evidence="2 3" key="1">
    <citation type="submission" date="2022-09" db="EMBL/GenBank/DDBJ databases">
        <title>Enrichment on poylsaccharides allowed isolation of novel metabolic and taxonomic groups of Haloarchaea.</title>
        <authorList>
            <person name="Sorokin D.Y."/>
            <person name="Elcheninov A.G."/>
            <person name="Khizhniak T.V."/>
            <person name="Kolganova T.V."/>
            <person name="Kublanov I.V."/>
        </authorList>
    </citation>
    <scope>NUCLEOTIDE SEQUENCE [LARGE SCALE GENOMIC DNA]</scope>
    <source>
        <strain evidence="2 3">AArc-curdl1</strain>
    </source>
</reference>
<sequence length="996" mass="105682">MRRRAYLVGLGTGVGAMVSVTGGTTATAEALSVQILETNDPVEAGEYLDVTATVTNTTDETLEVTAQLLIGDEAAGSRWQFTLAPGESRDLEFSHLTYPVRQDVTFPVRVTAGESTVERTVSVTGIDDLPADRVRPDSTMSVRPGTTVLFEVEPETTDGYGGVTNWYLEGDWSGWSMGPWNSEYFAWVGRDYWQYTFEEPGTHRIRAAVGGETANRTAGWTVEVDSRAHGGPRVNHVEPSPGPLEVGEATVDLELEASVGTSDVALERVVWWLGHADRILGVSSLSGGQDTATLEVSGSDLCHRCPIHAWVIATDGTVRRVDLWTVADPGGGPVEASIRETNAPVGAGDRLELTVDLENTGAETATREVSLIVGSEIVDTRSVTLEGDTTDSITLGYETYPVRTDVEFPVRVETGDDTAHRTVSVFADGVSDLEISILETNTPVLAGDDLSVTVEIENTGSDAVSQPVYLVAGDRVAAEDVSLEPGERTTLEMSYPTYPVRKNVEFPVSVETEGACDRKRVRVFADELPSLVPRILEVNDPVTGGEWLAVEVELQNPGEVTVTEDVSLLVGGDRVASESVTVDGGESDSFTLGYETYPVRRDVSFSVVVDADGERDERTVEVFGVDETADQDDEDQDDEDEDDEDEDDDDDDEESEDDDDADEAPDLEVSFIDCSRVEVTGTFEDGDTIMAHTVFNTDHGVGTTSGEDFITIGDHVPAPFSGTIVFEVGENGGVSGDDSSATVTVRDYGELGTAITGIGDPSAVGPETTHSNPHDCSEAIQPTPPTLEVQEVTAIDDGYAVTFGYENPNDVALTVGSSFTRGTTNDAPPGQLEVGTGRFTVAWTPATDDERLEWTVDLSAFGDQDPVTVSTQPADAYGGTGDEHDNDSDDADDAKAEDESADGADDENGDVDGDDADADGGDSDATDDNGDGDTGDGSSDEATGNETDDNDANDTDNNADDTDNSGDETDNGDTGNDNDGENTAEDDGSDDGENGG</sequence>
<dbReference type="Gene3D" id="2.60.40.10">
    <property type="entry name" value="Immunoglobulins"/>
    <property type="match status" value="2"/>
</dbReference>
<dbReference type="EMBL" id="JAOPJZ010000002">
    <property type="protein sequence ID" value="MCU4751048.1"/>
    <property type="molecule type" value="Genomic_DNA"/>
</dbReference>
<feature type="region of interest" description="Disordered" evidence="1">
    <location>
        <begin position="616"/>
        <end position="669"/>
    </location>
</feature>
<proteinExistence type="predicted"/>
<feature type="compositionally biased region" description="Acidic residues" evidence="1">
    <location>
        <begin position="946"/>
        <end position="996"/>
    </location>
</feature>
<evidence type="ECO:0000256" key="1">
    <source>
        <dbReference type="SAM" id="MobiDB-lite"/>
    </source>
</evidence>
<feature type="region of interest" description="Disordered" evidence="1">
    <location>
        <begin position="863"/>
        <end position="996"/>
    </location>
</feature>
<gene>
    <name evidence="2" type="ORF">OB919_03475</name>
</gene>
<dbReference type="InterPro" id="IPR013783">
    <property type="entry name" value="Ig-like_fold"/>
</dbReference>
<dbReference type="PROSITE" id="PS00430">
    <property type="entry name" value="TONB_DEPENDENT_REC_1"/>
    <property type="match status" value="1"/>
</dbReference>
<evidence type="ECO:0000313" key="2">
    <source>
        <dbReference type="EMBL" id="MCU4751048.1"/>
    </source>
</evidence>
<dbReference type="AlphaFoldDB" id="A0AAP3E514"/>
<dbReference type="RefSeq" id="WP_342806438.1">
    <property type="nucleotide sequence ID" value="NZ_JAOPJZ010000002.1"/>
</dbReference>
<name>A0AAP3E514_9EURY</name>